<dbReference type="Pfam" id="PF17964">
    <property type="entry name" value="Big_10"/>
    <property type="match status" value="1"/>
</dbReference>
<evidence type="ECO:0000256" key="7">
    <source>
        <dbReference type="PROSITE-ProRule" id="PRU01373"/>
    </source>
</evidence>
<keyword evidence="10" id="KW-1185">Reference proteome</keyword>
<organism evidence="9 10">
    <name type="scientific">Virgisporangium aliadipatigenens</name>
    <dbReference type="NCBI Taxonomy" id="741659"/>
    <lineage>
        <taxon>Bacteria</taxon>
        <taxon>Bacillati</taxon>
        <taxon>Actinomycetota</taxon>
        <taxon>Actinomycetes</taxon>
        <taxon>Micromonosporales</taxon>
        <taxon>Micromonosporaceae</taxon>
        <taxon>Virgisporangium</taxon>
    </lineage>
</organism>
<dbReference type="UniPathway" id="UPA00219"/>
<dbReference type="PANTHER" id="PTHR30582:SF2">
    <property type="entry name" value="L,D-TRANSPEPTIDASE YCIB-RELATED"/>
    <property type="match status" value="1"/>
</dbReference>
<dbReference type="GO" id="GO:0018104">
    <property type="term" value="P:peptidoglycan-protein cross-linking"/>
    <property type="evidence" value="ECO:0007669"/>
    <property type="project" value="TreeGrafter"/>
</dbReference>
<feature type="active site" description="Nucleophile" evidence="7">
    <location>
        <position position="328"/>
    </location>
</feature>
<dbReference type="GO" id="GO:0071972">
    <property type="term" value="F:peptidoglycan L,D-transpeptidase activity"/>
    <property type="evidence" value="ECO:0007669"/>
    <property type="project" value="TreeGrafter"/>
</dbReference>
<dbReference type="Gene3D" id="2.60.40.3780">
    <property type="match status" value="1"/>
</dbReference>
<gene>
    <name evidence="9" type="ORF">Val02_63830</name>
</gene>
<dbReference type="PANTHER" id="PTHR30582">
    <property type="entry name" value="L,D-TRANSPEPTIDASE"/>
    <property type="match status" value="1"/>
</dbReference>
<dbReference type="CDD" id="cd13432">
    <property type="entry name" value="LDT_IgD_like_2"/>
    <property type="match status" value="1"/>
</dbReference>
<dbReference type="SUPFAM" id="SSF141523">
    <property type="entry name" value="L,D-transpeptidase catalytic domain-like"/>
    <property type="match status" value="1"/>
</dbReference>
<keyword evidence="2" id="KW-0808">Transferase</keyword>
<keyword evidence="5" id="KW-0012">Acyltransferase</keyword>
<reference evidence="9" key="1">
    <citation type="submission" date="2021-01" db="EMBL/GenBank/DDBJ databases">
        <title>Whole genome shotgun sequence of Virgisporangium aliadipatigenens NBRC 105644.</title>
        <authorList>
            <person name="Komaki H."/>
            <person name="Tamura T."/>
        </authorList>
    </citation>
    <scope>NUCLEOTIDE SEQUENCE</scope>
    <source>
        <strain evidence="9">NBRC 105644</strain>
    </source>
</reference>
<dbReference type="Pfam" id="PF03734">
    <property type="entry name" value="YkuD"/>
    <property type="match status" value="1"/>
</dbReference>
<dbReference type="GO" id="GO:0016746">
    <property type="term" value="F:acyltransferase activity"/>
    <property type="evidence" value="ECO:0007669"/>
    <property type="project" value="UniProtKB-KW"/>
</dbReference>
<dbReference type="Proteomes" id="UP000619260">
    <property type="component" value="Unassembled WGS sequence"/>
</dbReference>
<evidence type="ECO:0000256" key="3">
    <source>
        <dbReference type="ARBA" id="ARBA00022960"/>
    </source>
</evidence>
<dbReference type="InterPro" id="IPR038063">
    <property type="entry name" value="Transpep_catalytic_dom"/>
</dbReference>
<evidence type="ECO:0000313" key="9">
    <source>
        <dbReference type="EMBL" id="GIJ49497.1"/>
    </source>
</evidence>
<sequence length="397" mass="41906">MVGVLGGLLALAGCGGGEKGSWYEPGAAPPGTPSPSPVANVTVSAPADGATNVTTATELTLSKADPGVTVAVAGPDGAAVPGALSADGATWVPGAQLKYATAYKVTVTTPQKAEPVTTSFTTMAKPGKTTSVNTPLADGKTYGVALPIVLNFGSAVPQDQRANVEKRLRVTSEPAQLGTWHWFSGTEVHYRPKEYWQSGTKISVRAAIGGLPMGNNAYGSKDLTWNATIGDKIVMVTDDATHHMTVYQNDQEIRQIPISLGKASTPSSSGAMVVMEKNRQEIFKSTDPSDPYEEEVEWTQRLTWGGEYLHSAPWSVGDQGKRNVSHGCTNMSESNATWLWNLTKIGDPVTVKGTPRELKWGNGWTDWNRSWEEYLKGSALPAPAAPAASPSSPAPAN</sequence>
<feature type="domain" description="L,D-TPase catalytic" evidence="8">
    <location>
        <begin position="233"/>
        <end position="352"/>
    </location>
</feature>
<protein>
    <recommendedName>
        <fullName evidence="8">L,D-TPase catalytic domain-containing protein</fullName>
    </recommendedName>
</protein>
<evidence type="ECO:0000256" key="5">
    <source>
        <dbReference type="ARBA" id="ARBA00023315"/>
    </source>
</evidence>
<dbReference type="InterPro" id="IPR041280">
    <property type="entry name" value="Big_10"/>
</dbReference>
<keyword evidence="3 7" id="KW-0133">Cell shape</keyword>
<dbReference type="AlphaFoldDB" id="A0A8J4DUU0"/>
<evidence type="ECO:0000259" key="8">
    <source>
        <dbReference type="PROSITE" id="PS52029"/>
    </source>
</evidence>
<dbReference type="Gene3D" id="2.60.40.3710">
    <property type="match status" value="1"/>
</dbReference>
<evidence type="ECO:0000256" key="1">
    <source>
        <dbReference type="ARBA" id="ARBA00004752"/>
    </source>
</evidence>
<comment type="pathway">
    <text evidence="1 7">Cell wall biogenesis; peptidoglycan biosynthesis.</text>
</comment>
<evidence type="ECO:0000256" key="4">
    <source>
        <dbReference type="ARBA" id="ARBA00022984"/>
    </source>
</evidence>
<dbReference type="GO" id="GO:0071555">
    <property type="term" value="P:cell wall organization"/>
    <property type="evidence" value="ECO:0007669"/>
    <property type="project" value="UniProtKB-UniRule"/>
</dbReference>
<evidence type="ECO:0000256" key="2">
    <source>
        <dbReference type="ARBA" id="ARBA00022679"/>
    </source>
</evidence>
<feature type="active site" description="Proton donor/acceptor" evidence="7">
    <location>
        <position position="310"/>
    </location>
</feature>
<accession>A0A8J4DUU0</accession>
<keyword evidence="4 7" id="KW-0573">Peptidoglycan synthesis</keyword>
<dbReference type="GO" id="GO:0008360">
    <property type="term" value="P:regulation of cell shape"/>
    <property type="evidence" value="ECO:0007669"/>
    <property type="project" value="UniProtKB-UniRule"/>
</dbReference>
<dbReference type="EMBL" id="BOPF01000028">
    <property type="protein sequence ID" value="GIJ49497.1"/>
    <property type="molecule type" value="Genomic_DNA"/>
</dbReference>
<dbReference type="GO" id="GO:0005576">
    <property type="term" value="C:extracellular region"/>
    <property type="evidence" value="ECO:0007669"/>
    <property type="project" value="TreeGrafter"/>
</dbReference>
<keyword evidence="6 7" id="KW-0961">Cell wall biogenesis/degradation</keyword>
<name>A0A8J4DUU0_9ACTN</name>
<evidence type="ECO:0000256" key="6">
    <source>
        <dbReference type="ARBA" id="ARBA00023316"/>
    </source>
</evidence>
<dbReference type="Gene3D" id="2.40.440.10">
    <property type="entry name" value="L,D-transpeptidase catalytic domain-like"/>
    <property type="match status" value="1"/>
</dbReference>
<dbReference type="PROSITE" id="PS52029">
    <property type="entry name" value="LD_TPASE"/>
    <property type="match status" value="1"/>
</dbReference>
<dbReference type="CDD" id="cd16913">
    <property type="entry name" value="YkuD_like"/>
    <property type="match status" value="1"/>
</dbReference>
<dbReference type="InterPro" id="IPR050979">
    <property type="entry name" value="LD-transpeptidase"/>
</dbReference>
<evidence type="ECO:0000313" key="10">
    <source>
        <dbReference type="Proteomes" id="UP000619260"/>
    </source>
</evidence>
<dbReference type="InterPro" id="IPR005490">
    <property type="entry name" value="LD_TPept_cat_dom"/>
</dbReference>
<comment type="caution">
    <text evidence="9">The sequence shown here is derived from an EMBL/GenBank/DDBJ whole genome shotgun (WGS) entry which is preliminary data.</text>
</comment>
<proteinExistence type="predicted"/>